<feature type="domain" description="4Fe-4S ferredoxin-type" evidence="8">
    <location>
        <begin position="127"/>
        <end position="156"/>
    </location>
</feature>
<dbReference type="PROSITE" id="PS00198">
    <property type="entry name" value="4FE4S_FER_1"/>
    <property type="match status" value="1"/>
</dbReference>
<evidence type="ECO:0000313" key="10">
    <source>
        <dbReference type="Proteomes" id="UP000605201"/>
    </source>
</evidence>
<feature type="domain" description="4Fe-4S ferredoxin-type" evidence="8">
    <location>
        <begin position="37"/>
        <end position="67"/>
    </location>
</feature>
<feature type="chain" id="PRO_5035226813" evidence="7">
    <location>
        <begin position="23"/>
        <end position="289"/>
    </location>
</feature>
<dbReference type="Gene3D" id="3.30.70.20">
    <property type="match status" value="2"/>
</dbReference>
<evidence type="ECO:0000256" key="2">
    <source>
        <dbReference type="ARBA" id="ARBA00022485"/>
    </source>
</evidence>
<reference evidence="9 10" key="1">
    <citation type="submission" date="2020-08" db="EMBL/GenBank/DDBJ databases">
        <title>Bridging the membrane lipid divide: bacteria of the FCB group superphylum have the potential to synthesize archaeal ether lipids.</title>
        <authorList>
            <person name="Villanueva L."/>
            <person name="Von Meijenfeldt F.A.B."/>
            <person name="Westbye A.B."/>
            <person name="Yadav S."/>
            <person name="Hopmans E.C."/>
            <person name="Dutilh B.E."/>
            <person name="Sinninghe Damste J.S."/>
        </authorList>
    </citation>
    <scope>NUCLEOTIDE SEQUENCE [LARGE SCALE GENOMIC DNA]</scope>
    <source>
        <strain evidence="9">NIOZ-UU17</strain>
    </source>
</reference>
<evidence type="ECO:0000256" key="5">
    <source>
        <dbReference type="ARBA" id="ARBA00023004"/>
    </source>
</evidence>
<evidence type="ECO:0000256" key="3">
    <source>
        <dbReference type="ARBA" id="ARBA00022723"/>
    </source>
</evidence>
<keyword evidence="4" id="KW-0677">Repeat</keyword>
<dbReference type="EMBL" id="JACNIG010000221">
    <property type="protein sequence ID" value="MBC8432419.1"/>
    <property type="molecule type" value="Genomic_DNA"/>
</dbReference>
<dbReference type="InterPro" id="IPR017896">
    <property type="entry name" value="4Fe4S_Fe-S-bd"/>
</dbReference>
<keyword evidence="2" id="KW-0004">4Fe-4S</keyword>
<dbReference type="GO" id="GO:0046872">
    <property type="term" value="F:metal ion binding"/>
    <property type="evidence" value="ECO:0007669"/>
    <property type="project" value="UniProtKB-KW"/>
</dbReference>
<comment type="subcellular location">
    <subcellularLocation>
        <location evidence="1">Cell envelope</location>
    </subcellularLocation>
</comment>
<accession>A0A8J6NSV5</accession>
<dbReference type="Pfam" id="PF13247">
    <property type="entry name" value="Fer4_11"/>
    <property type="match status" value="1"/>
</dbReference>
<keyword evidence="3" id="KW-0479">Metal-binding</keyword>
<dbReference type="PROSITE" id="PS51379">
    <property type="entry name" value="4FE4S_FER_2"/>
    <property type="match status" value="2"/>
</dbReference>
<dbReference type="PANTHER" id="PTHR43545:SF4">
    <property type="entry name" value="IRON-SULFUR PROTEIN"/>
    <property type="match status" value="1"/>
</dbReference>
<evidence type="ECO:0000256" key="4">
    <source>
        <dbReference type="ARBA" id="ARBA00022737"/>
    </source>
</evidence>
<gene>
    <name evidence="9" type="ORF">H8D96_10920</name>
</gene>
<dbReference type="PANTHER" id="PTHR43545">
    <property type="entry name" value="FORMATE DEHYDROGENASE, NITRATE-INDUCIBLE, IRON-SULFUR SUBUNIT"/>
    <property type="match status" value="1"/>
</dbReference>
<name>A0A8J6NSV5_9BACT</name>
<evidence type="ECO:0000256" key="7">
    <source>
        <dbReference type="SAM" id="SignalP"/>
    </source>
</evidence>
<sequence length="289" mass="32353">MAVTNIGRRRFLKMLGSASVFATLGATGVVGAQAQSYGKLVDTTRCIGCKRCMSACKRWNKLEVERDELVTDRETDLSAQNWVVVNLRADAKNREERTYEHWACQHCIQPACAGVCPVRAIIKLPRGNVVVNEKKCIGCRYCYQACPYKVPRFDFVKRVTRKCHLCYDRIPLLNYMKPACVAACPVEALSFDYKHEIILEAKRRVSKEKNARYILGLKEAGGTDMLTILPARPQDLGLVVAPRKVVNQNLDKLRITGAGFMGVSSLAGVMYTYAALTQGKNKRDHDQSD</sequence>
<dbReference type="GO" id="GO:0051539">
    <property type="term" value="F:4 iron, 4 sulfur cluster binding"/>
    <property type="evidence" value="ECO:0007669"/>
    <property type="project" value="UniProtKB-KW"/>
</dbReference>
<evidence type="ECO:0000256" key="6">
    <source>
        <dbReference type="ARBA" id="ARBA00023014"/>
    </source>
</evidence>
<keyword evidence="7" id="KW-0732">Signal</keyword>
<protein>
    <submittedName>
        <fullName evidence="9">4Fe-4S dicluster domain-containing protein</fullName>
    </submittedName>
</protein>
<keyword evidence="6" id="KW-0411">Iron-sulfur</keyword>
<dbReference type="Proteomes" id="UP000605201">
    <property type="component" value="Unassembled WGS sequence"/>
</dbReference>
<evidence type="ECO:0000313" key="9">
    <source>
        <dbReference type="EMBL" id="MBC8432419.1"/>
    </source>
</evidence>
<evidence type="ECO:0000256" key="1">
    <source>
        <dbReference type="ARBA" id="ARBA00004196"/>
    </source>
</evidence>
<organism evidence="9 10">
    <name type="scientific">Candidatus Desulfatibia vada</name>
    <dbReference type="NCBI Taxonomy" id="2841696"/>
    <lineage>
        <taxon>Bacteria</taxon>
        <taxon>Pseudomonadati</taxon>
        <taxon>Thermodesulfobacteriota</taxon>
        <taxon>Desulfobacteria</taxon>
        <taxon>Desulfobacterales</taxon>
        <taxon>Desulfobacterales incertae sedis</taxon>
        <taxon>Candidatus Desulfatibia</taxon>
    </lineage>
</organism>
<dbReference type="SUPFAM" id="SSF54862">
    <property type="entry name" value="4Fe-4S ferredoxins"/>
    <property type="match status" value="1"/>
</dbReference>
<dbReference type="InterPro" id="IPR051555">
    <property type="entry name" value="FDH_Electron_Transfer_Unit"/>
</dbReference>
<dbReference type="InterPro" id="IPR017900">
    <property type="entry name" value="4Fe4S_Fe_S_CS"/>
</dbReference>
<proteinExistence type="predicted"/>
<dbReference type="PROSITE" id="PS51318">
    <property type="entry name" value="TAT"/>
    <property type="match status" value="1"/>
</dbReference>
<comment type="caution">
    <text evidence="9">The sequence shown here is derived from an EMBL/GenBank/DDBJ whole genome shotgun (WGS) entry which is preliminary data.</text>
</comment>
<dbReference type="InterPro" id="IPR006311">
    <property type="entry name" value="TAT_signal"/>
</dbReference>
<feature type="signal peptide" evidence="7">
    <location>
        <begin position="1"/>
        <end position="22"/>
    </location>
</feature>
<evidence type="ECO:0000259" key="8">
    <source>
        <dbReference type="PROSITE" id="PS51379"/>
    </source>
</evidence>
<dbReference type="AlphaFoldDB" id="A0A8J6NSV5"/>
<dbReference type="GO" id="GO:0030313">
    <property type="term" value="C:cell envelope"/>
    <property type="evidence" value="ECO:0007669"/>
    <property type="project" value="UniProtKB-SubCell"/>
</dbReference>
<keyword evidence="5" id="KW-0408">Iron</keyword>